<dbReference type="ExpressionAtlas" id="A0A1D6KMH7">
    <property type="expression patterns" value="baseline and differential"/>
</dbReference>
<evidence type="ECO:0000256" key="4">
    <source>
        <dbReference type="ARBA" id="ARBA00022741"/>
    </source>
</evidence>
<keyword evidence="3 11" id="KW-0493">Microtubule</keyword>
<keyword evidence="2" id="KW-0963">Cytoplasm</keyword>
<evidence type="ECO:0000256" key="11">
    <source>
        <dbReference type="RuleBase" id="RU000394"/>
    </source>
</evidence>
<dbReference type="FunFam" id="3.40.850.10:FF:000019">
    <property type="entry name" value="Kinesin-like protein KIN-5D"/>
    <property type="match status" value="1"/>
</dbReference>
<keyword evidence="12" id="KW-0175">Coiled coil</keyword>
<keyword evidence="6 11" id="KW-0505">Motor protein</keyword>
<dbReference type="PANTHER" id="PTHR47970:SF12">
    <property type="entry name" value="KINESIN FAMILY MEMBER 11"/>
    <property type="match status" value="1"/>
</dbReference>
<evidence type="ECO:0000256" key="2">
    <source>
        <dbReference type="ARBA" id="ARBA00022490"/>
    </source>
</evidence>
<evidence type="ECO:0000256" key="7">
    <source>
        <dbReference type="ARBA" id="ARBA00023212"/>
    </source>
</evidence>
<evidence type="ECO:0000256" key="13">
    <source>
        <dbReference type="SAM" id="MobiDB-lite"/>
    </source>
</evidence>
<evidence type="ECO:0000256" key="1">
    <source>
        <dbReference type="ARBA" id="ARBA00004186"/>
    </source>
</evidence>
<dbReference type="PROSITE" id="PS50067">
    <property type="entry name" value="KINESIN_MOTOR_2"/>
    <property type="match status" value="1"/>
</dbReference>
<protein>
    <recommendedName>
        <fullName evidence="11">Kinesin-like protein</fullName>
    </recommendedName>
</protein>
<accession>A0A1D6KMH7</accession>
<feature type="coiled-coil region" evidence="12">
    <location>
        <begin position="344"/>
        <end position="408"/>
    </location>
</feature>
<evidence type="ECO:0000256" key="12">
    <source>
        <dbReference type="SAM" id="Coils"/>
    </source>
</evidence>
<comment type="caution">
    <text evidence="10">Lacks conserved residue(s) required for the propagation of feature annotation.</text>
</comment>
<dbReference type="GO" id="GO:0005524">
    <property type="term" value="F:ATP binding"/>
    <property type="evidence" value="ECO:0007669"/>
    <property type="project" value="UniProtKB-KW"/>
</dbReference>
<reference evidence="14" key="1">
    <citation type="submission" date="2015-12" db="EMBL/GenBank/DDBJ databases">
        <title>Update maize B73 reference genome by single molecule sequencing technologies.</title>
        <authorList>
            <consortium name="Maize Genome Sequencing Project"/>
            <person name="Ware D."/>
        </authorList>
    </citation>
    <scope>NUCLEOTIDE SEQUENCE [LARGE SCALE GENOMIC DNA]</scope>
    <source>
        <tissue evidence="14">Seedling</tissue>
    </source>
</reference>
<dbReference type="SUPFAM" id="SSF52540">
    <property type="entry name" value="P-loop containing nucleoside triphosphate hydrolases"/>
    <property type="match status" value="1"/>
</dbReference>
<dbReference type="PRINTS" id="PR00380">
    <property type="entry name" value="KINESINHEAVY"/>
</dbReference>
<dbReference type="GO" id="GO:0005819">
    <property type="term" value="C:spindle"/>
    <property type="evidence" value="ECO:0007669"/>
    <property type="project" value="UniProtKB-SubCell"/>
</dbReference>
<dbReference type="AlphaFoldDB" id="A0A1D6KMH7"/>
<gene>
    <name evidence="14" type="ORF">ZEAMMB73_Zm00001d031943</name>
</gene>
<comment type="similarity">
    <text evidence="8">Belongs to the TRAFAC class myosin-kinesin ATPase superfamily. Kinesin family. KIN-5/BimC subfamily.</text>
</comment>
<dbReference type="InterPro" id="IPR027417">
    <property type="entry name" value="P-loop_NTPase"/>
</dbReference>
<dbReference type="InterPro" id="IPR001752">
    <property type="entry name" value="Kinesin_motor_dom"/>
</dbReference>
<keyword evidence="5 11" id="KW-0067">ATP-binding</keyword>
<dbReference type="GO" id="GO:0003777">
    <property type="term" value="F:microtubule motor activity"/>
    <property type="evidence" value="ECO:0007669"/>
    <property type="project" value="InterPro"/>
</dbReference>
<dbReference type="CDD" id="cd01364">
    <property type="entry name" value="KISc_BimC_Eg5"/>
    <property type="match status" value="1"/>
</dbReference>
<comment type="function">
    <text evidence="9">Responsible for microtubule translocation. May be important for the organization of phragmoplast-specific arrays of microtubules. Plays an essential role in stabilizing the mitotic spindle. Required during mitotic cytokinesis.</text>
</comment>
<feature type="region of interest" description="Disordered" evidence="13">
    <location>
        <begin position="891"/>
        <end position="957"/>
    </location>
</feature>
<evidence type="ECO:0000313" key="14">
    <source>
        <dbReference type="EMBL" id="ONM04041.1"/>
    </source>
</evidence>
<feature type="compositionally biased region" description="Basic and acidic residues" evidence="13">
    <location>
        <begin position="928"/>
        <end position="944"/>
    </location>
</feature>
<evidence type="ECO:0000256" key="10">
    <source>
        <dbReference type="PROSITE-ProRule" id="PRU00283"/>
    </source>
</evidence>
<dbReference type="GO" id="GO:0008017">
    <property type="term" value="F:microtubule binding"/>
    <property type="evidence" value="ECO:0007669"/>
    <property type="project" value="InterPro"/>
</dbReference>
<dbReference type="InterPro" id="IPR047149">
    <property type="entry name" value="KIF11-like"/>
</dbReference>
<evidence type="ECO:0000256" key="3">
    <source>
        <dbReference type="ARBA" id="ARBA00022701"/>
    </source>
</evidence>
<sequence length="957" mass="107365">MSSRLDKEKAVNVQVLLRCRPFSDDEVRSNAPQVITCNDYQREVAVTQSIAGKQFDRVFTFDKVFGPTAKQKDLYDQAIIPIVNESGPKGQLPADAGVIPRAVKQIFDTLERQNTEYSVKVTFLELYNEEITDLLAPEEISKATFEDRQKKTLPLMEDGKGGVLVRGLEEEIVTNASEIFSLLERGSAKRRTAETLLNKQSSRSHSLFSITIHIKEATPEGEELIKCGKLNLVDLAGSENISRSGAKEGRAREAGEINKSLLTLGRVITALVEHLGHVPYRDSKLTRLLRDSLGGRTKTCIIATVSPSVHCLEETLSTLDYAHRAKSIKNRPEVNQKMMKSTLIKDLYGEIDRLKAEVYAAREKVGVYIPKDRYQQEENERKAMADQIEQMNASLEANQKLISDLQEKYDSELRHSADLSKKLEVTEKCMDHTSNLLSATKEDLKQAQYNLKEKDYIISEQKKAENALTHQACVLRSDLEKYTRDNTSLYSKIARGDKLSATNRSVVNTFQTDLASKLDTLSNTLNASIDQQNMHLKAVEDLCQSCVDSHDRATSELKKKILASKSLYMSHMEAFQNVVLLHKASANATLEDISSLSATSCCSLDQLLVCVEGEAQNIFNDIHKLLTTHRSEMTHFTQQLRESFQISLDRTKEMSTYIIGLFDKYVEETSKLQSHSNNTHEAQMKSIEDFQMVYEVGVRLSSLGDAARGNKAFLDEHTSAMEFVTKDAKRKWETFAEQAENDCKAGSSSSAVKHCRMETMLQECACTVDSAVQQWKKSHAAVNDLSRKQVAEVEALVRQQPRDSLTAIENNEQHEVEVASSRAVAEEDTTNSSKDIAQGVENLLEKAQKSSSRVVSMVEAHFAELQKLQESHSTQATGINMHADKSFQTSYKDYEPTGETPVRSEPNVPSKGSIESLRAMPMETLMNEFRENHPYESESSKESKLSQIPRLPLATIN</sequence>
<dbReference type="EMBL" id="CM007647">
    <property type="protein sequence ID" value="ONM04041.1"/>
    <property type="molecule type" value="Genomic_DNA"/>
</dbReference>
<proteinExistence type="inferred from homology"/>
<dbReference type="Pfam" id="PF00225">
    <property type="entry name" value="Kinesin"/>
    <property type="match status" value="1"/>
</dbReference>
<dbReference type="GO" id="GO:0007051">
    <property type="term" value="P:spindle organization"/>
    <property type="evidence" value="ECO:0007669"/>
    <property type="project" value="UniProtKB-ARBA"/>
</dbReference>
<keyword evidence="4 11" id="KW-0547">Nucleotide-binding</keyword>
<dbReference type="PANTHER" id="PTHR47970">
    <property type="entry name" value="KINESIN-LIKE PROTEIN KIF11"/>
    <property type="match status" value="1"/>
</dbReference>
<keyword evidence="7" id="KW-0206">Cytoskeleton</keyword>
<dbReference type="InterPro" id="IPR047241">
    <property type="entry name" value="KIF11-like_kin_motor_dom"/>
</dbReference>
<dbReference type="Gene3D" id="3.40.850.10">
    <property type="entry name" value="Kinesin motor domain"/>
    <property type="match status" value="1"/>
</dbReference>
<evidence type="ECO:0000256" key="5">
    <source>
        <dbReference type="ARBA" id="ARBA00022840"/>
    </source>
</evidence>
<dbReference type="InterPro" id="IPR036961">
    <property type="entry name" value="Kinesin_motor_dom_sf"/>
</dbReference>
<dbReference type="InterPro" id="IPR019821">
    <property type="entry name" value="Kinesin_motor_CS"/>
</dbReference>
<evidence type="ECO:0000256" key="8">
    <source>
        <dbReference type="ARBA" id="ARBA00034704"/>
    </source>
</evidence>
<dbReference type="GO" id="GO:0007018">
    <property type="term" value="P:microtubule-based movement"/>
    <property type="evidence" value="ECO:0007669"/>
    <property type="project" value="InterPro"/>
</dbReference>
<name>A0A1D6KMH7_MAIZE</name>
<organism evidence="14">
    <name type="scientific">Zea mays</name>
    <name type="common">Maize</name>
    <dbReference type="NCBI Taxonomy" id="4577"/>
    <lineage>
        <taxon>Eukaryota</taxon>
        <taxon>Viridiplantae</taxon>
        <taxon>Streptophyta</taxon>
        <taxon>Embryophyta</taxon>
        <taxon>Tracheophyta</taxon>
        <taxon>Spermatophyta</taxon>
        <taxon>Magnoliopsida</taxon>
        <taxon>Liliopsida</taxon>
        <taxon>Poales</taxon>
        <taxon>Poaceae</taxon>
        <taxon>PACMAD clade</taxon>
        <taxon>Panicoideae</taxon>
        <taxon>Andropogonodae</taxon>
        <taxon>Andropogoneae</taxon>
        <taxon>Tripsacinae</taxon>
        <taxon>Zea</taxon>
    </lineage>
</organism>
<dbReference type="SMART" id="SM00129">
    <property type="entry name" value="KISc"/>
    <property type="match status" value="1"/>
</dbReference>
<comment type="subcellular location">
    <subcellularLocation>
        <location evidence="1">Cytoplasm</location>
        <location evidence="1">Cytoskeleton</location>
        <location evidence="1">Spindle</location>
    </subcellularLocation>
</comment>
<dbReference type="GO" id="GO:0005874">
    <property type="term" value="C:microtubule"/>
    <property type="evidence" value="ECO:0007669"/>
    <property type="project" value="UniProtKB-KW"/>
</dbReference>
<dbReference type="PROSITE" id="PS00411">
    <property type="entry name" value="KINESIN_MOTOR_1"/>
    <property type="match status" value="1"/>
</dbReference>
<evidence type="ECO:0000256" key="6">
    <source>
        <dbReference type="ARBA" id="ARBA00023175"/>
    </source>
</evidence>
<evidence type="ECO:0000256" key="9">
    <source>
        <dbReference type="ARBA" id="ARBA00046159"/>
    </source>
</evidence>